<evidence type="ECO:0000313" key="3">
    <source>
        <dbReference type="EMBL" id="ODQ82170.1"/>
    </source>
</evidence>
<evidence type="ECO:0000256" key="1">
    <source>
        <dbReference type="SAM" id="MobiDB-lite"/>
    </source>
</evidence>
<dbReference type="Gene3D" id="3.40.50.1010">
    <property type="entry name" value="5'-nuclease"/>
    <property type="match status" value="1"/>
</dbReference>
<dbReference type="SMART" id="SM00670">
    <property type="entry name" value="PINc"/>
    <property type="match status" value="1"/>
</dbReference>
<dbReference type="Proteomes" id="UP000094336">
    <property type="component" value="Unassembled WGS sequence"/>
</dbReference>
<dbReference type="InterPro" id="IPR029060">
    <property type="entry name" value="PIN-like_dom_sf"/>
</dbReference>
<reference evidence="4" key="1">
    <citation type="submission" date="2016-05" db="EMBL/GenBank/DDBJ databases">
        <title>Comparative genomics of biotechnologically important yeasts.</title>
        <authorList>
            <consortium name="DOE Joint Genome Institute"/>
            <person name="Riley R."/>
            <person name="Haridas S."/>
            <person name="Wolfe K.H."/>
            <person name="Lopes M.R."/>
            <person name="Hittinger C.T."/>
            <person name="Goker M."/>
            <person name="Salamov A."/>
            <person name="Wisecaver J."/>
            <person name="Long T.M."/>
            <person name="Aerts A.L."/>
            <person name="Barry K."/>
            <person name="Choi C."/>
            <person name="Clum A."/>
            <person name="Coughlan A.Y."/>
            <person name="Deshpande S."/>
            <person name="Douglass A.P."/>
            <person name="Hanson S.J."/>
            <person name="Klenk H.-P."/>
            <person name="Labutti K."/>
            <person name="Lapidus A."/>
            <person name="Lindquist E."/>
            <person name="Lipzen A."/>
            <person name="Meier-Kolthoff J.P."/>
            <person name="Ohm R.A."/>
            <person name="Otillar R.P."/>
            <person name="Pangilinan J."/>
            <person name="Peng Y."/>
            <person name="Rokas A."/>
            <person name="Rosa C.A."/>
            <person name="Scheuner C."/>
            <person name="Sibirny A.A."/>
            <person name="Slot J.C."/>
            <person name="Stielow J.B."/>
            <person name="Sun H."/>
            <person name="Kurtzman C.P."/>
            <person name="Blackwell M."/>
            <person name="Grigoriev I.V."/>
            <person name="Jeffries T.W."/>
        </authorList>
    </citation>
    <scope>NUCLEOTIDE SEQUENCE [LARGE SCALE GENOMIC DNA]</scope>
    <source>
        <strain evidence="4">NRRL Y-12698</strain>
    </source>
</reference>
<dbReference type="PANTHER" id="PTHR15696">
    <property type="entry name" value="SMG-7 SUPPRESSOR WITH MORPHOLOGICAL EFFECT ON GENITALIA PROTEIN 7"/>
    <property type="match status" value="1"/>
</dbReference>
<dbReference type="GO" id="GO:0004540">
    <property type="term" value="F:RNA nuclease activity"/>
    <property type="evidence" value="ECO:0007669"/>
    <property type="project" value="UniProtKB-ARBA"/>
</dbReference>
<dbReference type="GO" id="GO:0070034">
    <property type="term" value="F:telomerase RNA binding"/>
    <property type="evidence" value="ECO:0007669"/>
    <property type="project" value="TreeGrafter"/>
</dbReference>
<dbReference type="RefSeq" id="XP_018987498.1">
    <property type="nucleotide sequence ID" value="XM_019131397.2"/>
</dbReference>
<sequence>ELSEEQNDGTNPVSGVYDQSSRLVTEEDQQLAKKLKETYKNIIRLEEQCQKGCLEINTKLYHQEAVPTISQDLWTLYHVNVGLLDSYYDFLLCALRPLASKTGRQIVNVYKIPRRLWVYGIVGFLEVLKNVVNVFMEHEICACFISYAFNILAALTDTSFDMQGWWAEKLGDLSRMAIALYPSRFIDWKVSSETWYALAMKTQFGHGKIYYHMLTVQQDNLDALVNIGKSVTCRDPFVPTAQYLRLVVENICNQRNVLTSVELPTIDFIKIHKILLMPTYPENPEMVLLVSRYLRNFGVDPQGLNFFSNPHALTLEKLTFWFAKGAHFALANLTHVAGFGDTRNPFARLFALPEALKERKEKKERKRKSRDDTRDDALSVTEDPRALSARDMNQLNWFECLEFVNKGALELAVRMLDAYLSGPTSASTTHIIVWLYFLVALGEAANKHASAKLMVEYFVAKFVPWDAFINYLNDLLYDIQHKPALVELAKFHNSSPEVALAGGFLNYYNHHETLPEVFKCWGTLWFDFVDLKTDYTSAAQAGLLRDIFDTPGAGSKFAADEEPERLVRILLLAKFVADTYNFGLIRDEGGFKFSADSYKTQAAVEAQFGTAAAFARDLRIAALPGPVTSLYVGRSGACTLTPTEKDALWLVLGGSRKDEDEDDGYESETGAAGDIEDEDEDDEAFVAPGAAPDDMGDMGDRVDSRVTHITLDTNIWLKHCGRIFKCIRAGILRISIPLTVFQELRLLRRSQDGAVCDAATRAVITVRELNSEGRVVPLRFDGTVASSLNEITEFENNGNWRSNIDQMVLTAVREHDEMGRRLLKGNGVQLAARIMTAQEAAELRYCVLVTDDRNMRLRAKTVGVVAYHGKWLFSQIEHIAEGRCTD</sequence>
<feature type="non-terminal residue" evidence="3">
    <location>
        <position position="1"/>
    </location>
</feature>
<dbReference type="SUPFAM" id="SSF48452">
    <property type="entry name" value="TPR-like"/>
    <property type="match status" value="1"/>
</dbReference>
<dbReference type="SUPFAM" id="SSF88723">
    <property type="entry name" value="PIN domain-like"/>
    <property type="match status" value="1"/>
</dbReference>
<dbReference type="InterPro" id="IPR045153">
    <property type="entry name" value="Est1/Ebs1-like"/>
</dbReference>
<dbReference type="OrthoDB" id="2017974at2759"/>
<dbReference type="InterPro" id="IPR002716">
    <property type="entry name" value="PIN_dom"/>
</dbReference>
<evidence type="ECO:0000313" key="4">
    <source>
        <dbReference type="Proteomes" id="UP000094336"/>
    </source>
</evidence>
<feature type="domain" description="PIN" evidence="2">
    <location>
        <begin position="707"/>
        <end position="857"/>
    </location>
</feature>
<keyword evidence="4" id="KW-1185">Reference proteome</keyword>
<dbReference type="GO" id="GO:0042162">
    <property type="term" value="F:telomeric DNA binding"/>
    <property type="evidence" value="ECO:0007669"/>
    <property type="project" value="TreeGrafter"/>
</dbReference>
<proteinExistence type="predicted"/>
<gene>
    <name evidence="3" type="ORF">BABINDRAFT_26988</name>
</gene>
<accession>A0A1E3QWZ6</accession>
<dbReference type="PANTHER" id="PTHR15696:SF0">
    <property type="entry name" value="TELOMERASE-BINDING PROTEIN EST1A"/>
    <property type="match status" value="1"/>
</dbReference>
<dbReference type="GO" id="GO:0000184">
    <property type="term" value="P:nuclear-transcribed mRNA catabolic process, nonsense-mediated decay"/>
    <property type="evidence" value="ECO:0007669"/>
    <property type="project" value="TreeGrafter"/>
</dbReference>
<dbReference type="AlphaFoldDB" id="A0A1E3QWZ6"/>
<feature type="region of interest" description="Disordered" evidence="1">
    <location>
        <begin position="657"/>
        <end position="681"/>
    </location>
</feature>
<dbReference type="STRING" id="984486.A0A1E3QWZ6"/>
<organism evidence="3 4">
    <name type="scientific">Babjeviella inositovora NRRL Y-12698</name>
    <dbReference type="NCBI Taxonomy" id="984486"/>
    <lineage>
        <taxon>Eukaryota</taxon>
        <taxon>Fungi</taxon>
        <taxon>Dikarya</taxon>
        <taxon>Ascomycota</taxon>
        <taxon>Saccharomycotina</taxon>
        <taxon>Pichiomycetes</taxon>
        <taxon>Serinales incertae sedis</taxon>
        <taxon>Babjeviella</taxon>
    </lineage>
</organism>
<dbReference type="InterPro" id="IPR011990">
    <property type="entry name" value="TPR-like_helical_dom_sf"/>
</dbReference>
<dbReference type="GeneID" id="30149250"/>
<name>A0A1E3QWZ6_9ASCO</name>
<protein>
    <recommendedName>
        <fullName evidence="2">PIN domain-containing protein</fullName>
    </recommendedName>
</protein>
<evidence type="ECO:0000259" key="2">
    <source>
        <dbReference type="SMART" id="SM00670"/>
    </source>
</evidence>
<dbReference type="EMBL" id="KV454426">
    <property type="protein sequence ID" value="ODQ82170.1"/>
    <property type="molecule type" value="Genomic_DNA"/>
</dbReference>
<dbReference type="Pfam" id="PF13638">
    <property type="entry name" value="PIN_4"/>
    <property type="match status" value="1"/>
</dbReference>
<feature type="non-terminal residue" evidence="3">
    <location>
        <position position="886"/>
    </location>
</feature>
<dbReference type="GO" id="GO:0005697">
    <property type="term" value="C:telomerase holoenzyme complex"/>
    <property type="evidence" value="ECO:0007669"/>
    <property type="project" value="TreeGrafter"/>
</dbReference>